<feature type="signal peptide" evidence="2">
    <location>
        <begin position="1"/>
        <end position="21"/>
    </location>
</feature>
<dbReference type="EMBL" id="JAKZEU010000002">
    <property type="protein sequence ID" value="MCQ0970374.1"/>
    <property type="molecule type" value="Genomic_DNA"/>
</dbReference>
<dbReference type="Proteomes" id="UP001203945">
    <property type="component" value="Unassembled WGS sequence"/>
</dbReference>
<feature type="transmembrane region" description="Helical" evidence="1">
    <location>
        <begin position="182"/>
        <end position="202"/>
    </location>
</feature>
<proteinExistence type="predicted"/>
<keyword evidence="1" id="KW-0472">Membrane</keyword>
<evidence type="ECO:0000313" key="3">
    <source>
        <dbReference type="EMBL" id="MCQ0970374.1"/>
    </source>
</evidence>
<feature type="chain" id="PRO_5045170038" evidence="2">
    <location>
        <begin position="22"/>
        <end position="208"/>
    </location>
</feature>
<organism evidence="3 4">
    <name type="scientific">Paracoccus albicereus</name>
    <dbReference type="NCBI Taxonomy" id="2922394"/>
    <lineage>
        <taxon>Bacteria</taxon>
        <taxon>Pseudomonadati</taxon>
        <taxon>Pseudomonadota</taxon>
        <taxon>Alphaproteobacteria</taxon>
        <taxon>Rhodobacterales</taxon>
        <taxon>Paracoccaceae</taxon>
        <taxon>Paracoccus</taxon>
    </lineage>
</organism>
<keyword evidence="1" id="KW-1133">Transmembrane helix</keyword>
<accession>A0ABT1MQG9</accession>
<gene>
    <name evidence="3" type="ORF">MLD63_08050</name>
</gene>
<evidence type="ECO:0000256" key="1">
    <source>
        <dbReference type="SAM" id="Phobius"/>
    </source>
</evidence>
<name>A0ABT1MQG9_9RHOB</name>
<dbReference type="RefSeq" id="WP_255329349.1">
    <property type="nucleotide sequence ID" value="NZ_JAKZEU010000002.1"/>
</dbReference>
<evidence type="ECO:0000313" key="4">
    <source>
        <dbReference type="Proteomes" id="UP001203945"/>
    </source>
</evidence>
<dbReference type="Gene3D" id="2.60.120.260">
    <property type="entry name" value="Galactose-binding domain-like"/>
    <property type="match status" value="1"/>
</dbReference>
<comment type="caution">
    <text evidence="3">The sequence shown here is derived from an EMBL/GenBank/DDBJ whole genome shotgun (WGS) entry which is preliminary data.</text>
</comment>
<dbReference type="NCBIfam" id="TIGR03370">
    <property type="entry name" value="VPLPA-CTERM"/>
    <property type="match status" value="1"/>
</dbReference>
<evidence type="ECO:0000256" key="2">
    <source>
        <dbReference type="SAM" id="SignalP"/>
    </source>
</evidence>
<dbReference type="NCBIfam" id="TIGR02595">
    <property type="entry name" value="PEP_CTERM"/>
    <property type="match status" value="1"/>
</dbReference>
<protein>
    <submittedName>
        <fullName evidence="3">VPLPA-CTERM sorting domain-containing protein</fullName>
    </submittedName>
</protein>
<reference evidence="3 4" key="1">
    <citation type="submission" date="2022-03" db="EMBL/GenBank/DDBJ databases">
        <authorList>
            <person name="He Y."/>
        </authorList>
    </citation>
    <scope>NUCLEOTIDE SEQUENCE [LARGE SCALE GENOMIC DNA]</scope>
    <source>
        <strain evidence="3 4">TK19116</strain>
    </source>
</reference>
<keyword evidence="1" id="KW-0812">Transmembrane</keyword>
<keyword evidence="4" id="KW-1185">Reference proteome</keyword>
<dbReference type="InterPro" id="IPR013424">
    <property type="entry name" value="Ice-binding_C"/>
</dbReference>
<dbReference type="InterPro" id="IPR022472">
    <property type="entry name" value="VPLPA-CTERM"/>
</dbReference>
<keyword evidence="2" id="KW-0732">Signal</keyword>
<sequence>MNAKSLAVAAGLAMLASSASAALVTNGGFEDVSGLADGGKNRGSYGVYNSIPGWTKSSGSGIELQDNGTLGTIDANTGNWYVELDSDENSSMYQDVTFASAGDYVLSFFYAPRTSTIGDNGITYSVAGALSGFVDDVFPAGWREVKSVFTVASAGTLRLTFTAGGLSNSLGGFIDDVSIAPVPVPAAGLMLMGGLAGLGAFARRRRQA</sequence>